<feature type="non-terminal residue" evidence="1">
    <location>
        <position position="1"/>
    </location>
</feature>
<organism evidence="1 2">
    <name type="scientific">Adineta steineri</name>
    <dbReference type="NCBI Taxonomy" id="433720"/>
    <lineage>
        <taxon>Eukaryota</taxon>
        <taxon>Metazoa</taxon>
        <taxon>Spiralia</taxon>
        <taxon>Gnathifera</taxon>
        <taxon>Rotifera</taxon>
        <taxon>Eurotatoria</taxon>
        <taxon>Bdelloidea</taxon>
        <taxon>Adinetida</taxon>
        <taxon>Adinetidae</taxon>
        <taxon>Adineta</taxon>
    </lineage>
</organism>
<dbReference type="Proteomes" id="UP000663844">
    <property type="component" value="Unassembled WGS sequence"/>
</dbReference>
<accession>A0A820MVK3</accession>
<dbReference type="AlphaFoldDB" id="A0A820MVK3"/>
<sequence>YTMQPNRYAHLSKPGCKGEQWHKDSYYGYKKLLRHHQLRYIMAMYYPQNTTIEMGLTAIKPRLQYEVMDPKINRNNDMENDICMTYTVGTVVLIHYDIFNRFEEPTKPTWNHNSMNAAYDAGLLQPIVKHIWNWMMGGVDIRQQLSIDQHIIEWERQLNDTDGKLRLNAAYNLA</sequence>
<feature type="non-terminal residue" evidence="1">
    <location>
        <position position="174"/>
    </location>
</feature>
<evidence type="ECO:0000313" key="2">
    <source>
        <dbReference type="Proteomes" id="UP000663844"/>
    </source>
</evidence>
<comment type="caution">
    <text evidence="1">The sequence shown here is derived from an EMBL/GenBank/DDBJ whole genome shotgun (WGS) entry which is preliminary data.</text>
</comment>
<dbReference type="EMBL" id="CAJOAZ010023731">
    <property type="protein sequence ID" value="CAF4378231.1"/>
    <property type="molecule type" value="Genomic_DNA"/>
</dbReference>
<proteinExistence type="predicted"/>
<evidence type="ECO:0000313" key="1">
    <source>
        <dbReference type="EMBL" id="CAF4378231.1"/>
    </source>
</evidence>
<protein>
    <submittedName>
        <fullName evidence="1">Uncharacterized protein</fullName>
    </submittedName>
</protein>
<gene>
    <name evidence="1" type="ORF">OXD698_LOCUS50224</name>
</gene>
<reference evidence="1" key="1">
    <citation type="submission" date="2021-02" db="EMBL/GenBank/DDBJ databases">
        <authorList>
            <person name="Nowell W R."/>
        </authorList>
    </citation>
    <scope>NUCLEOTIDE SEQUENCE</scope>
</reference>
<name>A0A820MVK3_9BILA</name>